<dbReference type="EMBL" id="RCCK01000013">
    <property type="protein sequence ID" value="RLJ73669.1"/>
    <property type="molecule type" value="Genomic_DNA"/>
</dbReference>
<dbReference type="Proteomes" id="UP000273898">
    <property type="component" value="Unassembled WGS sequence"/>
</dbReference>
<gene>
    <name evidence="2" type="ORF">BCL90_3831</name>
    <name evidence="3" type="ORF">E3V97_01325</name>
</gene>
<dbReference type="RefSeq" id="WP_121285567.1">
    <property type="nucleotide sequence ID" value="NZ_RCCK01000013.1"/>
</dbReference>
<keyword evidence="1" id="KW-0812">Transmembrane</keyword>
<evidence type="ECO:0000313" key="2">
    <source>
        <dbReference type="EMBL" id="RLJ73669.1"/>
    </source>
</evidence>
<dbReference type="AlphaFoldDB" id="A0A497XXN0"/>
<comment type="caution">
    <text evidence="2">The sequence shown here is derived from an EMBL/GenBank/DDBJ whole genome shotgun (WGS) entry which is preliminary data.</text>
</comment>
<evidence type="ECO:0000313" key="4">
    <source>
        <dbReference type="Proteomes" id="UP000297429"/>
    </source>
</evidence>
<reference evidence="3 4" key="2">
    <citation type="submission" date="2019-03" db="EMBL/GenBank/DDBJ databases">
        <authorList>
            <person name="He R.-H."/>
        </authorList>
    </citation>
    <scope>NUCLEOTIDE SEQUENCE [LARGE SCALE GENOMIC DNA]</scope>
    <source>
        <strain evidence="3 4">DSM 19624</strain>
    </source>
</reference>
<protein>
    <submittedName>
        <fullName evidence="2">Uncharacterized protein</fullName>
    </submittedName>
</protein>
<keyword evidence="4" id="KW-1185">Reference proteome</keyword>
<reference evidence="2" key="1">
    <citation type="submission" date="2018-10" db="EMBL/GenBank/DDBJ databases">
        <title>Genomic Encyclopedia of Archaeal and Bacterial Type Strains, Phase II (KMG-II): from individual species to whole genera.</title>
        <authorList>
            <person name="Goeker M."/>
        </authorList>
    </citation>
    <scope>NUCLEOTIDE SEQUENCE [LARGE SCALE GENOMIC DNA]</scope>
    <source>
        <strain evidence="2">DSM 19624</strain>
    </source>
</reference>
<accession>A0A497XXN0</accession>
<keyword evidence="1" id="KW-0472">Membrane</keyword>
<sequence length="416" mass="47806">MAIGKDKWIAWREAVRSHSPSVAVTKENITFSFASDADAAAVTGLMDSLGIAYSKPKDGSIQIKRQWEDVLLFSDLDGALDRLSNKISLLDSQDIFILELSADYIWYSHDQRLSESGNIRSKDILGHFKQYTKLLQLYDSSESALFEAKKSTANAELFVVVSKGEEKHFTLISYKPVDHRVFSFDFEVLQLDDFTQKLSNPEWLACFNNNICRFMELQSEPNRSFANLYGNFNYLIEQADLNYRLFVDKFSFNNIRQQYRTEKEGYFVSLDAAQEKISGQIISVPLSLGASIFGFYSFEGSKTLLWVIYASIVVYCLFIAAAVWMSILDIDRLAKDVNLEEANFKRHYLDVYERLKDDFLQMLSKRRRIRFLGYAMLAALLLTVILSAVFLIFQHDGDSRDNIFRFASDRAVAFVF</sequence>
<name>A0A497XXN0_9SPHI</name>
<evidence type="ECO:0000313" key="3">
    <source>
        <dbReference type="EMBL" id="TFB32707.1"/>
    </source>
</evidence>
<proteinExistence type="predicted"/>
<feature type="transmembrane region" description="Helical" evidence="1">
    <location>
        <begin position="371"/>
        <end position="393"/>
    </location>
</feature>
<organism evidence="2">
    <name type="scientific">Pedobacter alluvionis</name>
    <dbReference type="NCBI Taxonomy" id="475253"/>
    <lineage>
        <taxon>Bacteria</taxon>
        <taxon>Pseudomonadati</taxon>
        <taxon>Bacteroidota</taxon>
        <taxon>Sphingobacteriia</taxon>
        <taxon>Sphingobacteriales</taxon>
        <taxon>Sphingobacteriaceae</taxon>
        <taxon>Pedobacter</taxon>
    </lineage>
</organism>
<dbReference type="OrthoDB" id="1424256at2"/>
<dbReference type="EMBL" id="SOPX01000001">
    <property type="protein sequence ID" value="TFB32707.1"/>
    <property type="molecule type" value="Genomic_DNA"/>
</dbReference>
<evidence type="ECO:0000256" key="1">
    <source>
        <dbReference type="SAM" id="Phobius"/>
    </source>
</evidence>
<keyword evidence="1" id="KW-1133">Transmembrane helix</keyword>
<dbReference type="Proteomes" id="UP000297429">
    <property type="component" value="Unassembled WGS sequence"/>
</dbReference>
<feature type="transmembrane region" description="Helical" evidence="1">
    <location>
        <begin position="304"/>
        <end position="325"/>
    </location>
</feature>